<gene>
    <name evidence="1" type="ORF">SAMN02745121_08357</name>
</gene>
<name>A0A1I2I034_9BACT</name>
<dbReference type="PROSITE" id="PS51257">
    <property type="entry name" value="PROKAR_LIPOPROTEIN"/>
    <property type="match status" value="1"/>
</dbReference>
<evidence type="ECO:0000313" key="1">
    <source>
        <dbReference type="EMBL" id="SFF35679.1"/>
    </source>
</evidence>
<protein>
    <submittedName>
        <fullName evidence="1">Uncharacterized protein</fullName>
    </submittedName>
</protein>
<accession>A0A1I2I034</accession>
<dbReference type="Proteomes" id="UP000199400">
    <property type="component" value="Unassembled WGS sequence"/>
</dbReference>
<keyword evidence="2" id="KW-1185">Reference proteome</keyword>
<reference evidence="2" key="1">
    <citation type="submission" date="2016-10" db="EMBL/GenBank/DDBJ databases">
        <authorList>
            <person name="Varghese N."/>
            <person name="Submissions S."/>
        </authorList>
    </citation>
    <scope>NUCLEOTIDE SEQUENCE [LARGE SCALE GENOMIC DNA]</scope>
    <source>
        <strain evidence="2">ATCC 25963</strain>
    </source>
</reference>
<dbReference type="EMBL" id="FOMX01000052">
    <property type="protein sequence ID" value="SFF35679.1"/>
    <property type="molecule type" value="Genomic_DNA"/>
</dbReference>
<organism evidence="1 2">
    <name type="scientific">Nannocystis exedens</name>
    <dbReference type="NCBI Taxonomy" id="54"/>
    <lineage>
        <taxon>Bacteria</taxon>
        <taxon>Pseudomonadati</taxon>
        <taxon>Myxococcota</taxon>
        <taxon>Polyangia</taxon>
        <taxon>Nannocystales</taxon>
        <taxon>Nannocystaceae</taxon>
        <taxon>Nannocystis</taxon>
    </lineage>
</organism>
<proteinExistence type="predicted"/>
<sequence>MRTRSLSLWTMLVWAAGCAEQSLPPLVASSKYIDYHTDADPSVLCMDDFLAREDRFVEEVAEVLGVDVPTGRISFVWNLYMESGESWACEHSVDCYRYDEGQGTGLIVSRNVSNRHELVHAVEIPALGAAGSKVLGEGLAEYLGSGKSTAGVVNGFPAAFEAMVADGEVDYLLAQHFVGSIFSREGAGKYRAFREALDASAGVQQFSSAFESIYGRSWSEALAEMSEAVHGLAQPLGCGDGNELEWTADGILDTTIASQCGDGTFFGPGIVHGHPAFEATFVVQIAEAGAYDFTVQGAGVEGILNACSFEIKSQSIGSNGGQTIQGLLYPGEHVLLLRFSADDEARGEASVTIEYVSPPP</sequence>
<evidence type="ECO:0000313" key="2">
    <source>
        <dbReference type="Proteomes" id="UP000199400"/>
    </source>
</evidence>
<dbReference type="AlphaFoldDB" id="A0A1I2I034"/>